<dbReference type="FunFam" id="1.25.40.420:FF:000001">
    <property type="entry name" value="Kelch-like family member 12"/>
    <property type="match status" value="1"/>
</dbReference>
<proteinExistence type="predicted"/>
<dbReference type="GO" id="GO:0031463">
    <property type="term" value="C:Cul3-RING ubiquitin ligase complex"/>
    <property type="evidence" value="ECO:0000318"/>
    <property type="project" value="GO_Central"/>
</dbReference>
<dbReference type="OrthoDB" id="45365at2759"/>
<feature type="domain" description="BTB" evidence="4">
    <location>
        <begin position="116"/>
        <end position="183"/>
    </location>
</feature>
<reference evidence="6" key="1">
    <citation type="submission" date="2015-02" db="EMBL/GenBank/DDBJ databases">
        <title>Genome sequencing for Strongylocentrotus purpuratus.</title>
        <authorList>
            <person name="Murali S."/>
            <person name="Liu Y."/>
            <person name="Vee V."/>
            <person name="English A."/>
            <person name="Wang M."/>
            <person name="Skinner E."/>
            <person name="Han Y."/>
            <person name="Muzny D.M."/>
            <person name="Worley K.C."/>
            <person name="Gibbs R.A."/>
        </authorList>
    </citation>
    <scope>NUCLEOTIDE SEQUENCE</scope>
</reference>
<accession>A0A7M7SWM9</accession>
<dbReference type="InterPro" id="IPR011333">
    <property type="entry name" value="SKP1/BTB/POZ_sf"/>
</dbReference>
<dbReference type="GeneID" id="589135"/>
<evidence type="ECO:0000313" key="6">
    <source>
        <dbReference type="Proteomes" id="UP000007110"/>
    </source>
</evidence>
<name>A0A7M7SWM9_STRPU</name>
<keyword evidence="6" id="KW-1185">Reference proteome</keyword>
<dbReference type="SMART" id="SM00612">
    <property type="entry name" value="Kelch"/>
    <property type="match status" value="6"/>
</dbReference>
<dbReference type="EnsemblMetazoa" id="XM_030980863">
    <property type="protein sequence ID" value="XP_030836723"/>
    <property type="gene ID" value="LOC589135"/>
</dbReference>
<dbReference type="InterPro" id="IPR015915">
    <property type="entry name" value="Kelch-typ_b-propeller"/>
</dbReference>
<dbReference type="InterPro" id="IPR011705">
    <property type="entry name" value="BACK"/>
</dbReference>
<dbReference type="SUPFAM" id="SSF117281">
    <property type="entry name" value="Kelch motif"/>
    <property type="match status" value="1"/>
</dbReference>
<evidence type="ECO:0000256" key="2">
    <source>
        <dbReference type="ARBA" id="ARBA00022737"/>
    </source>
</evidence>
<dbReference type="OMA" id="VRPMSTS"/>
<dbReference type="FunCoup" id="A0A7M7SWM9">
    <property type="interactions" value="47"/>
</dbReference>
<evidence type="ECO:0000259" key="4">
    <source>
        <dbReference type="PROSITE" id="PS50097"/>
    </source>
</evidence>
<dbReference type="InParanoid" id="A0A7M7SWM9"/>
<dbReference type="CDD" id="cd18448">
    <property type="entry name" value="BACK_KLHL8"/>
    <property type="match status" value="1"/>
</dbReference>
<dbReference type="CTD" id="57563"/>
<dbReference type="PIRSF" id="PIRSF037037">
    <property type="entry name" value="Kelch-like_protein_gigaxonin"/>
    <property type="match status" value="1"/>
</dbReference>
<evidence type="ECO:0000256" key="3">
    <source>
        <dbReference type="SAM" id="MobiDB-lite"/>
    </source>
</evidence>
<dbReference type="SMART" id="SM00875">
    <property type="entry name" value="BACK"/>
    <property type="match status" value="1"/>
</dbReference>
<dbReference type="PANTHER" id="PTHR24412:SF480">
    <property type="entry name" value="KELCH-LIKE PROTEIN 8"/>
    <property type="match status" value="1"/>
</dbReference>
<dbReference type="RefSeq" id="XP_030836723.1">
    <property type="nucleotide sequence ID" value="XM_030980863.1"/>
</dbReference>
<reference evidence="5" key="2">
    <citation type="submission" date="2021-01" db="UniProtKB">
        <authorList>
            <consortium name="EnsemblMetazoa"/>
        </authorList>
    </citation>
    <scope>IDENTIFICATION</scope>
</reference>
<dbReference type="AlphaFoldDB" id="A0A7M7SWM9"/>
<dbReference type="GO" id="GO:1990756">
    <property type="term" value="F:ubiquitin-like ligase-substrate adaptor activity"/>
    <property type="evidence" value="ECO:0000318"/>
    <property type="project" value="GO_Central"/>
</dbReference>
<dbReference type="Pfam" id="PF01344">
    <property type="entry name" value="Kelch_1"/>
    <property type="match status" value="2"/>
</dbReference>
<dbReference type="Gene3D" id="3.30.710.10">
    <property type="entry name" value="Potassium Channel Kv1.1, Chain A"/>
    <property type="match status" value="1"/>
</dbReference>
<evidence type="ECO:0000256" key="1">
    <source>
        <dbReference type="ARBA" id="ARBA00022441"/>
    </source>
</evidence>
<dbReference type="SMART" id="SM00225">
    <property type="entry name" value="BTB"/>
    <property type="match status" value="1"/>
</dbReference>
<dbReference type="Pfam" id="PF24681">
    <property type="entry name" value="Kelch_KLHDC2_KLHL20_DRC7"/>
    <property type="match status" value="1"/>
</dbReference>
<dbReference type="GO" id="GO:0005737">
    <property type="term" value="C:cytoplasm"/>
    <property type="evidence" value="ECO:0000318"/>
    <property type="project" value="GO_Central"/>
</dbReference>
<sequence>MHVYVVTIEMSAKVKCPGGTRDASRSRRDAGATSRSVGTQKTTRKWRTNSVIIIEFSGKTSSPTNKSVLVEDEIVKMASQPQMYDSFVTSFTFDCKTQWRESLVVIQQLYKTKALCDFTLRCGASSFLCHRLVLAACSPYFRAMFMSEMIESRHDSLEVQDIDEKSLEAIVEFMYTSKIVLTVDNVQKILFAGSLLQMDEVSKACSDFMKCHLHPSNCLGVRTFADQHGCTTLSGAADSYAHEHFLEVVSQEEYFSIDAQHLMVLIASHDIMIEHESQVYQAIMKWVKFDLPNRERHLAALMSKVRLPMVPASYLMEEVEREELIKKCHKCRDLVDEAKNYHLSVGKVLRDTPTSSLVKDPNRLTPRKSSAGVLFVVGGRGATGDPFKSNECYDLRNNRWIPVTEMSMKRRHVGVTATDAGHIFAVGGFDGRDHLNTSEKFDPHTNKWVNLAPMAKARRGLGVTQLGTPIYAIGGLDDNLCFSEVERYDPQTDSWSSAQSMNCARGGVAVAVLNGRIYAVGGNDGSSTLSSCERYDPHLDKWTIVSPMNTRRAGGGTAVINGFLYAIGGFDHSSPLNTVERYDPQRNDWTSMAPMSTSRGGVGVSVLGGKIFAIGGHNGSNYLTSVECYDPLTNSWSAVQDIGTCRAGAGVAICHCLISSLKEIPRPNMVSCV</sequence>
<dbReference type="InterPro" id="IPR017096">
    <property type="entry name" value="BTB-kelch_protein"/>
</dbReference>
<dbReference type="SUPFAM" id="SSF54695">
    <property type="entry name" value="POZ domain"/>
    <property type="match status" value="1"/>
</dbReference>
<dbReference type="Pfam" id="PF07707">
    <property type="entry name" value="BACK"/>
    <property type="match status" value="1"/>
</dbReference>
<dbReference type="KEGG" id="spu:589135"/>
<dbReference type="PANTHER" id="PTHR24412">
    <property type="entry name" value="KELCH PROTEIN"/>
    <property type="match status" value="1"/>
</dbReference>
<evidence type="ECO:0000313" key="5">
    <source>
        <dbReference type="EnsemblMetazoa" id="XP_030836723"/>
    </source>
</evidence>
<protein>
    <recommendedName>
        <fullName evidence="4">BTB domain-containing protein</fullName>
    </recommendedName>
</protein>
<dbReference type="Proteomes" id="UP000007110">
    <property type="component" value="Unassembled WGS sequence"/>
</dbReference>
<dbReference type="GO" id="GO:0043161">
    <property type="term" value="P:proteasome-mediated ubiquitin-dependent protein catabolic process"/>
    <property type="evidence" value="ECO:0000318"/>
    <property type="project" value="GO_Central"/>
</dbReference>
<dbReference type="Gene3D" id="2.120.10.80">
    <property type="entry name" value="Kelch-type beta propeller"/>
    <property type="match status" value="2"/>
</dbReference>
<organism evidence="5 6">
    <name type="scientific">Strongylocentrotus purpuratus</name>
    <name type="common">Purple sea urchin</name>
    <dbReference type="NCBI Taxonomy" id="7668"/>
    <lineage>
        <taxon>Eukaryota</taxon>
        <taxon>Metazoa</taxon>
        <taxon>Echinodermata</taxon>
        <taxon>Eleutherozoa</taxon>
        <taxon>Echinozoa</taxon>
        <taxon>Echinoidea</taxon>
        <taxon>Euechinoidea</taxon>
        <taxon>Echinacea</taxon>
        <taxon>Camarodonta</taxon>
        <taxon>Echinidea</taxon>
        <taxon>Strongylocentrotidae</taxon>
        <taxon>Strongylocentrotus</taxon>
    </lineage>
</organism>
<keyword evidence="2" id="KW-0677">Repeat</keyword>
<dbReference type="InterPro" id="IPR006652">
    <property type="entry name" value="Kelch_1"/>
</dbReference>
<dbReference type="InterPro" id="IPR000210">
    <property type="entry name" value="BTB/POZ_dom"/>
</dbReference>
<feature type="region of interest" description="Disordered" evidence="3">
    <location>
        <begin position="16"/>
        <end position="43"/>
    </location>
</feature>
<dbReference type="CDD" id="cd18238">
    <property type="entry name" value="BTB_POZ_KLHL8"/>
    <property type="match status" value="1"/>
</dbReference>
<dbReference type="Pfam" id="PF00651">
    <property type="entry name" value="BTB"/>
    <property type="match status" value="1"/>
</dbReference>
<dbReference type="Gene3D" id="1.25.40.420">
    <property type="match status" value="1"/>
</dbReference>
<keyword evidence="1" id="KW-0880">Kelch repeat</keyword>
<dbReference type="PROSITE" id="PS50097">
    <property type="entry name" value="BTB"/>
    <property type="match status" value="1"/>
</dbReference>